<dbReference type="Proteomes" id="UP000647017">
    <property type="component" value="Unassembled WGS sequence"/>
</dbReference>
<reference evidence="3 4" key="1">
    <citation type="submission" date="2021-01" db="EMBL/GenBank/DDBJ databases">
        <title>Whole genome shotgun sequence of Verrucosispora andamanensis NBRC 109075.</title>
        <authorList>
            <person name="Komaki H."/>
            <person name="Tamura T."/>
        </authorList>
    </citation>
    <scope>NUCLEOTIDE SEQUENCE [LARGE SCALE GENOMIC DNA]</scope>
    <source>
        <strain evidence="3 4">NBRC 109075</strain>
    </source>
</reference>
<feature type="domain" description="DUF7144" evidence="2">
    <location>
        <begin position="20"/>
        <end position="132"/>
    </location>
</feature>
<sequence>MAYEVVELRADADTRAARPWLAGSLLAGAGLVDVIVAYGNTVTDPYVVITAEGSHHLDITGWAWVHLAVGSAALLAGLAVLTGRRRWRLVGVGCAVAGIVTAVVVLPYLPVRAVLAVALYATALRLLLRHRRERPAGP</sequence>
<evidence type="ECO:0000313" key="4">
    <source>
        <dbReference type="Proteomes" id="UP000647017"/>
    </source>
</evidence>
<name>A0ABQ4I1A2_9ACTN</name>
<gene>
    <name evidence="3" type="ORF">Van01_47700</name>
</gene>
<protein>
    <recommendedName>
        <fullName evidence="2">DUF7144 domain-containing protein</fullName>
    </recommendedName>
</protein>
<proteinExistence type="predicted"/>
<dbReference type="Pfam" id="PF23636">
    <property type="entry name" value="DUF7144"/>
    <property type="match status" value="1"/>
</dbReference>
<organism evidence="3 4">
    <name type="scientific">Micromonospora andamanensis</name>
    <dbReference type="NCBI Taxonomy" id="1287068"/>
    <lineage>
        <taxon>Bacteria</taxon>
        <taxon>Bacillati</taxon>
        <taxon>Actinomycetota</taxon>
        <taxon>Actinomycetes</taxon>
        <taxon>Micromonosporales</taxon>
        <taxon>Micromonosporaceae</taxon>
        <taxon>Micromonospora</taxon>
    </lineage>
</organism>
<feature type="transmembrane region" description="Helical" evidence="1">
    <location>
        <begin position="59"/>
        <end position="80"/>
    </location>
</feature>
<keyword evidence="4" id="KW-1185">Reference proteome</keyword>
<feature type="transmembrane region" description="Helical" evidence="1">
    <location>
        <begin position="87"/>
        <end position="105"/>
    </location>
</feature>
<dbReference type="EMBL" id="BOOZ01000034">
    <property type="protein sequence ID" value="GIJ11556.1"/>
    <property type="molecule type" value="Genomic_DNA"/>
</dbReference>
<keyword evidence="1" id="KW-0812">Transmembrane</keyword>
<evidence type="ECO:0000313" key="3">
    <source>
        <dbReference type="EMBL" id="GIJ11556.1"/>
    </source>
</evidence>
<accession>A0ABQ4I1A2</accession>
<dbReference type="InterPro" id="IPR055568">
    <property type="entry name" value="DUF7144"/>
</dbReference>
<evidence type="ECO:0000256" key="1">
    <source>
        <dbReference type="SAM" id="Phobius"/>
    </source>
</evidence>
<keyword evidence="1" id="KW-1133">Transmembrane helix</keyword>
<keyword evidence="1" id="KW-0472">Membrane</keyword>
<comment type="caution">
    <text evidence="3">The sequence shown here is derived from an EMBL/GenBank/DDBJ whole genome shotgun (WGS) entry which is preliminary data.</text>
</comment>
<feature type="transmembrane region" description="Helical" evidence="1">
    <location>
        <begin position="20"/>
        <end position="39"/>
    </location>
</feature>
<evidence type="ECO:0000259" key="2">
    <source>
        <dbReference type="Pfam" id="PF23636"/>
    </source>
</evidence>